<name>A0A645IV98_9ZZZZ</name>
<accession>A0A645IV98</accession>
<dbReference type="AlphaFoldDB" id="A0A645IV98"/>
<evidence type="ECO:0000313" key="1">
    <source>
        <dbReference type="EMBL" id="MPN54349.1"/>
    </source>
</evidence>
<dbReference type="EMBL" id="VSSQ01122491">
    <property type="protein sequence ID" value="MPN54349.1"/>
    <property type="molecule type" value="Genomic_DNA"/>
</dbReference>
<gene>
    <name evidence="1" type="ORF">SDC9_202019</name>
</gene>
<organism evidence="1">
    <name type="scientific">bioreactor metagenome</name>
    <dbReference type="NCBI Taxonomy" id="1076179"/>
    <lineage>
        <taxon>unclassified sequences</taxon>
        <taxon>metagenomes</taxon>
        <taxon>ecological metagenomes</taxon>
    </lineage>
</organism>
<comment type="caution">
    <text evidence="1">The sequence shown here is derived from an EMBL/GenBank/DDBJ whole genome shotgun (WGS) entry which is preliminary data.</text>
</comment>
<reference evidence="1" key="1">
    <citation type="submission" date="2019-08" db="EMBL/GenBank/DDBJ databases">
        <authorList>
            <person name="Kucharzyk K."/>
            <person name="Murdoch R.W."/>
            <person name="Higgins S."/>
            <person name="Loffler F."/>
        </authorList>
    </citation>
    <scope>NUCLEOTIDE SEQUENCE</scope>
</reference>
<proteinExistence type="predicted"/>
<sequence length="89" mass="9354">MEVVTGVAAFFAVGCDVHSHMGFIGCFVFGKAGVAVYAVGAVLEGEVADGWVKGRDAFYEVLGKGIKCVFGLEVLCSVLFEPFAVVVLF</sequence>
<protein>
    <submittedName>
        <fullName evidence="1">Uncharacterized protein</fullName>
    </submittedName>
</protein>